<dbReference type="GO" id="GO:0004736">
    <property type="term" value="F:pyruvate carboxylase activity"/>
    <property type="evidence" value="ECO:0007669"/>
    <property type="project" value="TreeGrafter"/>
</dbReference>
<accession>A0A6P2C2L8</accession>
<organism evidence="2 3">
    <name type="scientific">Trebonia kvetii</name>
    <dbReference type="NCBI Taxonomy" id="2480626"/>
    <lineage>
        <taxon>Bacteria</taxon>
        <taxon>Bacillati</taxon>
        <taxon>Actinomycetota</taxon>
        <taxon>Actinomycetes</taxon>
        <taxon>Streptosporangiales</taxon>
        <taxon>Treboniaceae</taxon>
        <taxon>Trebonia</taxon>
    </lineage>
</organism>
<sequence>MADIRLVDVSLRDGNQSLWGAAGLRTAHIATIAPLLGRVGFRALDYSSSTAMGMSVRRHREDPWALLRISRAAMPDTPLQFIGTGFRFISWERAHPEVIELVYRQLVDNGMDRFVVLDPSHDMDAARATARIAKKAGGREVIGALTYTISAVHDDAFYAGIAAQYAACADIDRAYIKDPAGILTPERARTLIPAVQAALGGKPLELHSHATLGLSQLTCLTAAALGVHVLQVGCGALGDGSSLPDAERLVANLRASGHTVDVDDRLLTAVARYFDRLAVAEGLPPGTPGSYDAAFMDHQLAGGTMSTTRRQLAELGLADRFGALLAQIAQVRAELGYPIMVTPYPQMVIGQALANLLSVTAGGGRYDNVPDQVIRYAQGTFGKPTAPIDPQVLDKVLGRPRADELAAEPPPLTVAELRQRFGGRISDEELLLRFGMPGAEVDAMVAAGPAVTHYNPDTVPVLRLLRSLASRPAARELTVDKPGFRLSLRSSMSTEGGDVS</sequence>
<evidence type="ECO:0000259" key="1">
    <source>
        <dbReference type="PROSITE" id="PS50991"/>
    </source>
</evidence>
<dbReference type="PANTHER" id="PTHR43778:SF2">
    <property type="entry name" value="PYRUVATE CARBOXYLASE, MITOCHONDRIAL"/>
    <property type="match status" value="1"/>
</dbReference>
<dbReference type="EMBL" id="RPFW01000002">
    <property type="protein sequence ID" value="TVZ05217.1"/>
    <property type="molecule type" value="Genomic_DNA"/>
</dbReference>
<dbReference type="AlphaFoldDB" id="A0A6P2C2L8"/>
<dbReference type="InterPro" id="IPR003379">
    <property type="entry name" value="Carboxylase_cons_dom"/>
</dbReference>
<dbReference type="SUPFAM" id="SSF89000">
    <property type="entry name" value="post-HMGL domain-like"/>
    <property type="match status" value="1"/>
</dbReference>
<dbReference type="GO" id="GO:0005737">
    <property type="term" value="C:cytoplasm"/>
    <property type="evidence" value="ECO:0007669"/>
    <property type="project" value="TreeGrafter"/>
</dbReference>
<protein>
    <submittedName>
        <fullName evidence="2">Biotin carboxyl carrier protein</fullName>
    </submittedName>
</protein>
<evidence type="ECO:0000313" key="3">
    <source>
        <dbReference type="Proteomes" id="UP000460272"/>
    </source>
</evidence>
<dbReference type="InterPro" id="IPR013785">
    <property type="entry name" value="Aldolase_TIM"/>
</dbReference>
<reference evidence="2 3" key="1">
    <citation type="submission" date="2018-11" db="EMBL/GenBank/DDBJ databases">
        <title>Trebonia kvetii gen.nov., sp.nov., a novel acidophilic actinobacterium, and proposal of the new actinobacterial family Treboniaceae fam. nov.</title>
        <authorList>
            <person name="Rapoport D."/>
            <person name="Sagova-Mareckova M."/>
            <person name="Sedlacek I."/>
            <person name="Provaznik J."/>
            <person name="Kralova S."/>
            <person name="Pavlinic D."/>
            <person name="Benes V."/>
            <person name="Kopecky J."/>
        </authorList>
    </citation>
    <scope>NUCLEOTIDE SEQUENCE [LARGE SCALE GENOMIC DNA]</scope>
    <source>
        <strain evidence="2 3">15Tr583</strain>
    </source>
</reference>
<comment type="caution">
    <text evidence="2">The sequence shown here is derived from an EMBL/GenBank/DDBJ whole genome shotgun (WGS) entry which is preliminary data.</text>
</comment>
<dbReference type="RefSeq" id="WP_145852920.1">
    <property type="nucleotide sequence ID" value="NZ_RPFW01000002.1"/>
</dbReference>
<dbReference type="PANTHER" id="PTHR43778">
    <property type="entry name" value="PYRUVATE CARBOXYLASE"/>
    <property type="match status" value="1"/>
</dbReference>
<dbReference type="Gene3D" id="3.20.20.70">
    <property type="entry name" value="Aldolase class I"/>
    <property type="match status" value="1"/>
</dbReference>
<dbReference type="Pfam" id="PF02436">
    <property type="entry name" value="PYC_OADA"/>
    <property type="match status" value="1"/>
</dbReference>
<keyword evidence="3" id="KW-1185">Reference proteome</keyword>
<dbReference type="SUPFAM" id="SSF51569">
    <property type="entry name" value="Aldolase"/>
    <property type="match status" value="1"/>
</dbReference>
<dbReference type="Proteomes" id="UP000460272">
    <property type="component" value="Unassembled WGS sequence"/>
</dbReference>
<dbReference type="OrthoDB" id="9760256at2"/>
<dbReference type="InterPro" id="IPR000891">
    <property type="entry name" value="PYR_CT"/>
</dbReference>
<dbReference type="InterPro" id="IPR055268">
    <property type="entry name" value="PCB-like"/>
</dbReference>
<gene>
    <name evidence="2" type="ORF">EAS64_11550</name>
</gene>
<name>A0A6P2C2L8_9ACTN</name>
<proteinExistence type="predicted"/>
<dbReference type="GO" id="GO:0006094">
    <property type="term" value="P:gluconeogenesis"/>
    <property type="evidence" value="ECO:0007669"/>
    <property type="project" value="TreeGrafter"/>
</dbReference>
<evidence type="ECO:0000313" key="2">
    <source>
        <dbReference type="EMBL" id="TVZ05217.1"/>
    </source>
</evidence>
<dbReference type="PROSITE" id="PS50991">
    <property type="entry name" value="PYR_CT"/>
    <property type="match status" value="1"/>
</dbReference>
<feature type="domain" description="Pyruvate carboxyltransferase" evidence="1">
    <location>
        <begin position="4"/>
        <end position="268"/>
    </location>
</feature>